<evidence type="ECO:0000313" key="2">
    <source>
        <dbReference type="Proteomes" id="UP001374535"/>
    </source>
</evidence>
<reference evidence="1 2" key="1">
    <citation type="journal article" date="2023" name="Life. Sci Alliance">
        <title>Evolutionary insights into 3D genome organization and epigenetic landscape of Vigna mungo.</title>
        <authorList>
            <person name="Junaid A."/>
            <person name="Singh B."/>
            <person name="Bhatia S."/>
        </authorList>
    </citation>
    <scope>NUCLEOTIDE SEQUENCE [LARGE SCALE GENOMIC DNA]</scope>
    <source>
        <strain evidence="1">Urdbean</strain>
    </source>
</reference>
<protein>
    <submittedName>
        <fullName evidence="1">Uncharacterized protein</fullName>
    </submittedName>
</protein>
<evidence type="ECO:0000313" key="1">
    <source>
        <dbReference type="EMBL" id="WVZ04562.1"/>
    </source>
</evidence>
<name>A0AAQ3RS68_VIGMU</name>
<sequence>MVVTASRTCSRTSVPTLIILPASFILSKPFKAKIIPLILRIQENMVALGVERLKGKPCNRHSQEALERIPEAFLSTIVSSLDIMLRIDCNSPALEPLLSKSSSCRLWSISACFRSSNGENPETSFCLLLRISRKAV</sequence>
<organism evidence="1 2">
    <name type="scientific">Vigna mungo</name>
    <name type="common">Black gram</name>
    <name type="synonym">Phaseolus mungo</name>
    <dbReference type="NCBI Taxonomy" id="3915"/>
    <lineage>
        <taxon>Eukaryota</taxon>
        <taxon>Viridiplantae</taxon>
        <taxon>Streptophyta</taxon>
        <taxon>Embryophyta</taxon>
        <taxon>Tracheophyta</taxon>
        <taxon>Spermatophyta</taxon>
        <taxon>Magnoliopsida</taxon>
        <taxon>eudicotyledons</taxon>
        <taxon>Gunneridae</taxon>
        <taxon>Pentapetalae</taxon>
        <taxon>rosids</taxon>
        <taxon>fabids</taxon>
        <taxon>Fabales</taxon>
        <taxon>Fabaceae</taxon>
        <taxon>Papilionoideae</taxon>
        <taxon>50 kb inversion clade</taxon>
        <taxon>NPAAA clade</taxon>
        <taxon>indigoferoid/millettioid clade</taxon>
        <taxon>Phaseoleae</taxon>
        <taxon>Vigna</taxon>
    </lineage>
</organism>
<proteinExistence type="predicted"/>
<gene>
    <name evidence="1" type="ORF">V8G54_017908</name>
</gene>
<accession>A0AAQ3RS68</accession>
<dbReference type="EMBL" id="CP144695">
    <property type="protein sequence ID" value="WVZ04562.1"/>
    <property type="molecule type" value="Genomic_DNA"/>
</dbReference>
<keyword evidence="2" id="KW-1185">Reference proteome</keyword>
<dbReference type="AlphaFoldDB" id="A0AAQ3RS68"/>
<dbReference type="Proteomes" id="UP001374535">
    <property type="component" value="Chromosome 6"/>
</dbReference>